<feature type="region of interest" description="Disordered" evidence="1">
    <location>
        <begin position="1"/>
        <end position="136"/>
    </location>
</feature>
<feature type="compositionally biased region" description="Basic and acidic residues" evidence="1">
    <location>
        <begin position="204"/>
        <end position="219"/>
    </location>
</feature>
<proteinExistence type="predicted"/>
<dbReference type="AlphaFoldDB" id="A0A2B7ZGK6"/>
<feature type="compositionally biased region" description="Low complexity" evidence="1">
    <location>
        <begin position="342"/>
        <end position="357"/>
    </location>
</feature>
<feature type="compositionally biased region" description="Polar residues" evidence="1">
    <location>
        <begin position="320"/>
        <end position="329"/>
    </location>
</feature>
<feature type="compositionally biased region" description="Low complexity" evidence="1">
    <location>
        <begin position="542"/>
        <end position="570"/>
    </location>
</feature>
<feature type="compositionally biased region" description="Low complexity" evidence="1">
    <location>
        <begin position="610"/>
        <end position="623"/>
    </location>
</feature>
<feature type="compositionally biased region" description="Polar residues" evidence="1">
    <location>
        <begin position="384"/>
        <end position="396"/>
    </location>
</feature>
<gene>
    <name evidence="2" type="ORF">GX50_04458</name>
</gene>
<evidence type="ECO:0000313" key="3">
    <source>
        <dbReference type="Proteomes" id="UP000226031"/>
    </source>
</evidence>
<feature type="compositionally biased region" description="Low complexity" evidence="1">
    <location>
        <begin position="497"/>
        <end position="522"/>
    </location>
</feature>
<feature type="region of interest" description="Disordered" evidence="1">
    <location>
        <begin position="196"/>
        <end position="680"/>
    </location>
</feature>
<dbReference type="VEuPathDB" id="FungiDB:EMCG_01622"/>
<sequence>MSDSRAQTGVRSLLARFENNNNNNSSSTSPPSRGRSPIDQDLPSSVRPLSKVRASFVAVERTGQSGSAPMWGLRKASDLESNNSNSSTNNSPGKLTRTMSGSVDDVGSPMERSVTMSSNDSADKGPMVGRSLASSSPESNIVINNYNANNNNNGGLLGSGNVNKPWAAKLPSRLLDSPTPSKQSTSGDTLMAATATTEGNMELGKNESKGDSQEEKPQAKEVAPMSAARLNGKLTDKAAPKKTKASMNASLRPANIAVGNDANKATTKKSSTKDLKSPLPRAPRTPTTTTSYSSAKTTPKETDRPRATATKQPTRAAAGKTTTKPQSSVLIRDKITKPSSENPPSTNRSRTRSPTRPVRLPNSMIAPTASSAAKLNLDGRPASQAGTRTSNLTRKPSSLRSDRNTSSSRATGLAAISTAQKQSTRASSLAPQLNTAHERPRSRVSNVGGTRPADDSFLARMMRPTASSASKMHEKVEIKSPSRGSGPLKVRRKSGESASSHFSASATASPPPSSKKTSVKAAQALLPNGDVEPRKEPDPNGTQAQTQTQTQNEDTTAVAAEVEIAIAIQEPEPEPTPKSEPEPAVAEPAPEPGTEPVTEPELALSEPIVSEPSATSEPAVPEPSSEPETEPEPVIFEPIVPEPAATEPVPAPLPEITEVPIVEEDPANVPLPEATEHVEL</sequence>
<organism evidence="2 3">
    <name type="scientific">[Emmonsia] crescens</name>
    <dbReference type="NCBI Taxonomy" id="73230"/>
    <lineage>
        <taxon>Eukaryota</taxon>
        <taxon>Fungi</taxon>
        <taxon>Dikarya</taxon>
        <taxon>Ascomycota</taxon>
        <taxon>Pezizomycotina</taxon>
        <taxon>Eurotiomycetes</taxon>
        <taxon>Eurotiomycetidae</taxon>
        <taxon>Onygenales</taxon>
        <taxon>Ajellomycetaceae</taxon>
        <taxon>Emergomyces</taxon>
    </lineage>
</organism>
<evidence type="ECO:0000313" key="2">
    <source>
        <dbReference type="EMBL" id="PGH32745.1"/>
    </source>
</evidence>
<feature type="compositionally biased region" description="Low complexity" evidence="1">
    <location>
        <begin position="277"/>
        <end position="297"/>
    </location>
</feature>
<comment type="caution">
    <text evidence="2">The sequence shown here is derived from an EMBL/GenBank/DDBJ whole genome shotgun (WGS) entry which is preliminary data.</text>
</comment>
<feature type="compositionally biased region" description="Low complexity" evidence="1">
    <location>
        <begin position="81"/>
        <end position="91"/>
    </location>
</feature>
<keyword evidence="3" id="KW-1185">Reference proteome</keyword>
<accession>A0A2B7ZGK6</accession>
<feature type="compositionally biased region" description="Polar residues" evidence="1">
    <location>
        <begin position="417"/>
        <end position="435"/>
    </location>
</feature>
<feature type="compositionally biased region" description="Polar residues" evidence="1">
    <location>
        <begin position="1"/>
        <end position="10"/>
    </location>
</feature>
<feature type="compositionally biased region" description="Basic and acidic residues" evidence="1">
    <location>
        <begin position="471"/>
        <end position="480"/>
    </location>
</feature>
<feature type="compositionally biased region" description="Low complexity" evidence="1">
    <location>
        <begin position="632"/>
        <end position="648"/>
    </location>
</feature>
<reference evidence="2 3" key="1">
    <citation type="submission" date="2017-10" db="EMBL/GenBank/DDBJ databases">
        <title>Comparative genomics in systemic dimorphic fungi from Ajellomycetaceae.</title>
        <authorList>
            <person name="Munoz J.F."/>
            <person name="Mcewen J.G."/>
            <person name="Clay O.K."/>
            <person name="Cuomo C.A."/>
        </authorList>
    </citation>
    <scope>NUCLEOTIDE SEQUENCE [LARGE SCALE GENOMIC DNA]</scope>
    <source>
        <strain evidence="2 3">UAMH4076</strain>
    </source>
</reference>
<dbReference type="STRING" id="73230.A0A2B7ZGK6"/>
<name>A0A2B7ZGK6_9EURO</name>
<protein>
    <submittedName>
        <fullName evidence="2">Uncharacterized protein</fullName>
    </submittedName>
</protein>
<feature type="compositionally biased region" description="Low complexity" evidence="1">
    <location>
        <begin position="582"/>
        <end position="601"/>
    </location>
</feature>
<dbReference type="EMBL" id="PDND01000083">
    <property type="protein sequence ID" value="PGH32745.1"/>
    <property type="molecule type" value="Genomic_DNA"/>
</dbReference>
<evidence type="ECO:0000256" key="1">
    <source>
        <dbReference type="SAM" id="MobiDB-lite"/>
    </source>
</evidence>
<feature type="compositionally biased region" description="Low complexity" evidence="1">
    <location>
        <begin position="19"/>
        <end position="37"/>
    </location>
</feature>
<dbReference type="Proteomes" id="UP000226031">
    <property type="component" value="Unassembled WGS sequence"/>
</dbReference>